<dbReference type="RefSeq" id="WP_420798070.1">
    <property type="nucleotide sequence ID" value="NZ_CAAAIL010000002.1"/>
</dbReference>
<keyword evidence="1" id="KW-0805">Transcription regulation</keyword>
<keyword evidence="3" id="KW-0804">Transcription</keyword>
<dbReference type="GO" id="GO:0003677">
    <property type="term" value="F:DNA binding"/>
    <property type="evidence" value="ECO:0007669"/>
    <property type="project" value="UniProtKB-KW"/>
</dbReference>
<feature type="domain" description="HTH hxlR-type" evidence="4">
    <location>
        <begin position="13"/>
        <end position="111"/>
    </location>
</feature>
<dbReference type="InterPro" id="IPR036390">
    <property type="entry name" value="WH_DNA-bd_sf"/>
</dbReference>
<evidence type="ECO:0000313" key="6">
    <source>
        <dbReference type="EMBL" id="STY16264.1"/>
    </source>
</evidence>
<keyword evidence="2" id="KW-0238">DNA-binding</keyword>
<evidence type="ECO:0000256" key="3">
    <source>
        <dbReference type="ARBA" id="ARBA00023163"/>
    </source>
</evidence>
<gene>
    <name evidence="6" type="primary">ytfH</name>
    <name evidence="5" type="ORF">Lqua_3380</name>
    <name evidence="6" type="ORF">NCTC12376_00044</name>
</gene>
<dbReference type="EMBL" id="UGOW01000001">
    <property type="protein sequence ID" value="STY16264.1"/>
    <property type="molecule type" value="Genomic_DNA"/>
</dbReference>
<keyword evidence="7" id="KW-1185">Reference proteome</keyword>
<evidence type="ECO:0000256" key="2">
    <source>
        <dbReference type="ARBA" id="ARBA00023125"/>
    </source>
</evidence>
<evidence type="ECO:0000313" key="7">
    <source>
        <dbReference type="Proteomes" id="UP000054639"/>
    </source>
</evidence>
<dbReference type="AlphaFoldDB" id="A0A378KMX4"/>
<proteinExistence type="predicted"/>
<dbReference type="PANTHER" id="PTHR33204">
    <property type="entry name" value="TRANSCRIPTIONAL REGULATOR, MARR FAMILY"/>
    <property type="match status" value="1"/>
</dbReference>
<name>A0A378KMX4_9GAMM</name>
<dbReference type="Pfam" id="PF01638">
    <property type="entry name" value="HxlR"/>
    <property type="match status" value="1"/>
</dbReference>
<dbReference type="Proteomes" id="UP000054639">
    <property type="component" value="Unassembled WGS sequence"/>
</dbReference>
<dbReference type="Proteomes" id="UP000254230">
    <property type="component" value="Unassembled WGS sequence"/>
</dbReference>
<dbReference type="PROSITE" id="PS51118">
    <property type="entry name" value="HTH_HXLR"/>
    <property type="match status" value="1"/>
</dbReference>
<evidence type="ECO:0000256" key="1">
    <source>
        <dbReference type="ARBA" id="ARBA00023015"/>
    </source>
</evidence>
<protein>
    <submittedName>
        <fullName evidence="5 6">Transcriptional regulator</fullName>
    </submittedName>
</protein>
<evidence type="ECO:0000259" key="4">
    <source>
        <dbReference type="PROSITE" id="PS51118"/>
    </source>
</evidence>
<dbReference type="SUPFAM" id="SSF46785">
    <property type="entry name" value="Winged helix' DNA-binding domain"/>
    <property type="match status" value="1"/>
</dbReference>
<reference evidence="6 8" key="2">
    <citation type="submission" date="2018-06" db="EMBL/GenBank/DDBJ databases">
        <authorList>
            <consortium name="Pathogen Informatics"/>
            <person name="Doyle S."/>
        </authorList>
    </citation>
    <scope>NUCLEOTIDE SEQUENCE [LARGE SCALE GENOMIC DNA]</scope>
    <source>
        <strain evidence="6 8">NCTC12376</strain>
    </source>
</reference>
<dbReference type="InterPro" id="IPR036388">
    <property type="entry name" value="WH-like_DNA-bd_sf"/>
</dbReference>
<dbReference type="STRING" id="45072.Lqua_3380"/>
<evidence type="ECO:0000313" key="5">
    <source>
        <dbReference type="EMBL" id="KTD42402.1"/>
    </source>
</evidence>
<organism evidence="6 8">
    <name type="scientific">Legionella quateirensis</name>
    <dbReference type="NCBI Taxonomy" id="45072"/>
    <lineage>
        <taxon>Bacteria</taxon>
        <taxon>Pseudomonadati</taxon>
        <taxon>Pseudomonadota</taxon>
        <taxon>Gammaproteobacteria</taxon>
        <taxon>Legionellales</taxon>
        <taxon>Legionellaceae</taxon>
        <taxon>Legionella</taxon>
    </lineage>
</organism>
<dbReference type="Gene3D" id="1.10.10.10">
    <property type="entry name" value="Winged helix-like DNA-binding domain superfamily/Winged helix DNA-binding domain"/>
    <property type="match status" value="1"/>
</dbReference>
<dbReference type="EMBL" id="LNYR01000049">
    <property type="protein sequence ID" value="KTD42402.1"/>
    <property type="molecule type" value="Genomic_DNA"/>
</dbReference>
<evidence type="ECO:0000313" key="8">
    <source>
        <dbReference type="Proteomes" id="UP000254230"/>
    </source>
</evidence>
<reference evidence="5 7" key="1">
    <citation type="submission" date="2015-11" db="EMBL/GenBank/DDBJ databases">
        <title>Genomic analysis of 38 Legionella species identifies large and diverse effector repertoires.</title>
        <authorList>
            <person name="Burstein D."/>
            <person name="Amaro F."/>
            <person name="Zusman T."/>
            <person name="Lifshitz Z."/>
            <person name="Cohen O."/>
            <person name="Gilbert J.A."/>
            <person name="Pupko T."/>
            <person name="Shuman H.A."/>
            <person name="Segal G."/>
        </authorList>
    </citation>
    <scope>NUCLEOTIDE SEQUENCE [LARGE SCALE GENOMIC DNA]</scope>
    <source>
        <strain evidence="5 7">ATCC 49507</strain>
    </source>
</reference>
<dbReference type="InterPro" id="IPR002577">
    <property type="entry name" value="HTH_HxlR"/>
</dbReference>
<dbReference type="PANTHER" id="PTHR33204:SF37">
    <property type="entry name" value="HTH-TYPE TRANSCRIPTIONAL REGULATOR YODB"/>
    <property type="match status" value="1"/>
</dbReference>
<sequence length="127" mass="14622">MQKDVFSVYSEKCPSRNVLEAISDKWSILIINILSLKTCRFGELRREVGGISPKMLMQTLQKLERYGFVDRKSYPVLPMKVEYSLTVLGMKLSVILGQLTLWTEMNMSSISQAERSFISKLEHEQTV</sequence>
<accession>A0A378KMX4</accession>